<dbReference type="PANTHER" id="PTHR43832:SF1">
    <property type="entry name" value="S-ADENOSYL-L-METHIONINE-DEPENDENT METHYLTRANSFERASES SUPERFAMILY PROTEIN"/>
    <property type="match status" value="1"/>
</dbReference>
<dbReference type="PANTHER" id="PTHR43832">
    <property type="match status" value="1"/>
</dbReference>
<keyword evidence="2" id="KW-1185">Reference proteome</keyword>
<accession>A0ABY7MIC4</accession>
<protein>
    <submittedName>
        <fullName evidence="1">Cyclopropane-fatty-acyl-phospholipid synthase family protein</fullName>
    </submittedName>
</protein>
<evidence type="ECO:0000313" key="1">
    <source>
        <dbReference type="EMBL" id="WBL78171.1"/>
    </source>
</evidence>
<gene>
    <name evidence="1" type="ORF">I3J27_35400</name>
</gene>
<dbReference type="RefSeq" id="WP_270163453.1">
    <property type="nucleotide sequence ID" value="NZ_CP089391.1"/>
</dbReference>
<sequence>MSVVSTIIGTAERVPLPDVVIRAAIQRLCSRTATRLSALGAADDAAFAGRMMLRPIADDADAGHCELPAALLAEVLGPNRKYSSCFYKTDASTLQEAEEEALRQTVEHAGLADGQTILELGCGWGSLSLWMARQFPHAKITAVSNLEVQRAYVEEQAQRRGLLNLRVVTADMNVFAPDGQFDRIVSVEMFEQMTNWRKLMTRVRSWLVPEGRFFMHIVTHRSGSHLIDRANREDWIAQHVLTDGLMPSHHLVRQFGDIFAIEKEWCWSGTHYQRTANDWLANFDAHRDTIEAALRQVYGEETGLWMRRWRWFFLATSGLFGYADGTEWGVSQYRMKAAG</sequence>
<dbReference type="CDD" id="cd02440">
    <property type="entry name" value="AdoMet_MTases"/>
    <property type="match status" value="1"/>
</dbReference>
<dbReference type="InterPro" id="IPR029063">
    <property type="entry name" value="SAM-dependent_MTases_sf"/>
</dbReference>
<dbReference type="Proteomes" id="UP001179614">
    <property type="component" value="Chromosome"/>
</dbReference>
<evidence type="ECO:0000313" key="2">
    <source>
        <dbReference type="Proteomes" id="UP001179614"/>
    </source>
</evidence>
<proteinExistence type="predicted"/>
<dbReference type="SUPFAM" id="SSF53335">
    <property type="entry name" value="S-adenosyl-L-methionine-dependent methyltransferases"/>
    <property type="match status" value="1"/>
</dbReference>
<dbReference type="Pfam" id="PF02353">
    <property type="entry name" value="CMAS"/>
    <property type="match status" value="1"/>
</dbReference>
<dbReference type="Gene3D" id="3.40.50.150">
    <property type="entry name" value="Vaccinia Virus protein VP39"/>
    <property type="match status" value="1"/>
</dbReference>
<dbReference type="EMBL" id="CP089391">
    <property type="protein sequence ID" value="WBL78171.1"/>
    <property type="molecule type" value="Genomic_DNA"/>
</dbReference>
<organism evidence="1 2">
    <name type="scientific">Bradyrhizobium xenonodulans</name>
    <dbReference type="NCBI Taxonomy" id="2736875"/>
    <lineage>
        <taxon>Bacteria</taxon>
        <taxon>Pseudomonadati</taxon>
        <taxon>Pseudomonadota</taxon>
        <taxon>Alphaproteobacteria</taxon>
        <taxon>Hyphomicrobiales</taxon>
        <taxon>Nitrobacteraceae</taxon>
        <taxon>Bradyrhizobium</taxon>
    </lineage>
</organism>
<reference evidence="1" key="1">
    <citation type="submission" date="2021-12" db="EMBL/GenBank/DDBJ databases">
        <title>Bradyrhizobium xenonodulans sp. nov.</title>
        <authorList>
            <person name="Claassens R."/>
            <person name="Venter S.N."/>
            <person name="Beukes C.W."/>
            <person name="Stepkowski T."/>
            <person name="Steenkamp E.T."/>
        </authorList>
    </citation>
    <scope>NUCLEOTIDE SEQUENCE</scope>
    <source>
        <strain evidence="1">14AB</strain>
    </source>
</reference>
<name>A0ABY7MIC4_9BRAD</name>